<organism evidence="1 2">
    <name type="scientific">Ottowia testudinis</name>
    <dbReference type="NCBI Taxonomy" id="2816950"/>
    <lineage>
        <taxon>Bacteria</taxon>
        <taxon>Pseudomonadati</taxon>
        <taxon>Pseudomonadota</taxon>
        <taxon>Betaproteobacteria</taxon>
        <taxon>Burkholderiales</taxon>
        <taxon>Comamonadaceae</taxon>
        <taxon>Ottowia</taxon>
    </lineage>
</organism>
<evidence type="ECO:0000313" key="2">
    <source>
        <dbReference type="Proteomes" id="UP000663903"/>
    </source>
</evidence>
<gene>
    <name evidence="1" type="ORF">J1M35_07715</name>
</gene>
<evidence type="ECO:0000313" key="1">
    <source>
        <dbReference type="EMBL" id="QTD46747.1"/>
    </source>
</evidence>
<proteinExistence type="predicted"/>
<keyword evidence="2" id="KW-1185">Reference proteome</keyword>
<protein>
    <submittedName>
        <fullName evidence="1">Uncharacterized protein</fullName>
    </submittedName>
</protein>
<sequence length="155" mass="15989">MTAIELFHLRRARDKPRAVALLTEQAGLTAQAALAVVHQAVGGGKPQVSVAGDEAAARRLIVALADTGFVARRAAVDHFDAARHAGLALDAVLPRCAPGAANAAGAALLAGDWAEALALTLQHLQVHRPAADADRLRLERAAIDTGLVRGVPGRV</sequence>
<dbReference type="AlphaFoldDB" id="A0A975CKM9"/>
<name>A0A975CKM9_9BURK</name>
<reference evidence="1" key="1">
    <citation type="submission" date="2021-03" db="EMBL/GenBank/DDBJ databases">
        <title>Ottowia sp. 27C isolated from the cloaca of a Giant Asian pond turtle (Heosemys grandis).</title>
        <authorList>
            <person name="Spergser J."/>
            <person name="Busse H.-J."/>
        </authorList>
    </citation>
    <scope>NUCLEOTIDE SEQUENCE</scope>
    <source>
        <strain evidence="1">27C</strain>
    </source>
</reference>
<accession>A0A975CKM9</accession>
<dbReference type="KEGG" id="otd:J1M35_07715"/>
<dbReference type="EMBL" id="CP071796">
    <property type="protein sequence ID" value="QTD46747.1"/>
    <property type="molecule type" value="Genomic_DNA"/>
</dbReference>
<dbReference type="Proteomes" id="UP000663903">
    <property type="component" value="Chromosome"/>
</dbReference>
<dbReference type="RefSeq" id="WP_208010646.1">
    <property type="nucleotide sequence ID" value="NZ_CP071796.1"/>
</dbReference>